<name>A0A1L9S1Y4_ASPWE</name>
<gene>
    <name evidence="2" type="ORF">ASPWEDRAFT_249851</name>
</gene>
<protein>
    <submittedName>
        <fullName evidence="2">Uncharacterized protein</fullName>
    </submittedName>
</protein>
<dbReference type="AlphaFoldDB" id="A0A1L9S1Y4"/>
<proteinExistence type="predicted"/>
<sequence>MKSEEGKTQWHLEIQREPDACFICFDAESERNQKWTQQEREGGGREQMVVALRRASSSSMVVESLHGSQGCITEGQICDTPSTGKTHLEHYPDSLARYDIQIDCGRDNYLFWWFFLGSAAAHIIRSIPPSPPPSLFPHDGRGSSDGLPAEFDEEPTLPTLVFGERER</sequence>
<reference evidence="3" key="1">
    <citation type="journal article" date="2017" name="Genome Biol.">
        <title>Comparative genomics reveals high biological diversity and specific adaptations in the industrially and medically important fungal genus Aspergillus.</title>
        <authorList>
            <person name="de Vries R.P."/>
            <person name="Riley R."/>
            <person name="Wiebenga A."/>
            <person name="Aguilar-Osorio G."/>
            <person name="Amillis S."/>
            <person name="Uchima C.A."/>
            <person name="Anderluh G."/>
            <person name="Asadollahi M."/>
            <person name="Askin M."/>
            <person name="Barry K."/>
            <person name="Battaglia E."/>
            <person name="Bayram O."/>
            <person name="Benocci T."/>
            <person name="Braus-Stromeyer S.A."/>
            <person name="Caldana C."/>
            <person name="Canovas D."/>
            <person name="Cerqueira G.C."/>
            <person name="Chen F."/>
            <person name="Chen W."/>
            <person name="Choi C."/>
            <person name="Clum A."/>
            <person name="Dos Santos R.A."/>
            <person name="Damasio A.R."/>
            <person name="Diallinas G."/>
            <person name="Emri T."/>
            <person name="Fekete E."/>
            <person name="Flipphi M."/>
            <person name="Freyberg S."/>
            <person name="Gallo A."/>
            <person name="Gournas C."/>
            <person name="Habgood R."/>
            <person name="Hainaut M."/>
            <person name="Harispe M.L."/>
            <person name="Henrissat B."/>
            <person name="Hilden K.S."/>
            <person name="Hope R."/>
            <person name="Hossain A."/>
            <person name="Karabika E."/>
            <person name="Karaffa L."/>
            <person name="Karanyi Z."/>
            <person name="Krasevec N."/>
            <person name="Kuo A."/>
            <person name="Kusch H."/>
            <person name="LaButti K."/>
            <person name="Lagendijk E.L."/>
            <person name="Lapidus A."/>
            <person name="Levasseur A."/>
            <person name="Lindquist E."/>
            <person name="Lipzen A."/>
            <person name="Logrieco A.F."/>
            <person name="MacCabe A."/>
            <person name="Maekelae M.R."/>
            <person name="Malavazi I."/>
            <person name="Melin P."/>
            <person name="Meyer V."/>
            <person name="Mielnichuk N."/>
            <person name="Miskei M."/>
            <person name="Molnar A.P."/>
            <person name="Mule G."/>
            <person name="Ngan C.Y."/>
            <person name="Orejas M."/>
            <person name="Orosz E."/>
            <person name="Ouedraogo J.P."/>
            <person name="Overkamp K.M."/>
            <person name="Park H.-S."/>
            <person name="Perrone G."/>
            <person name="Piumi F."/>
            <person name="Punt P.J."/>
            <person name="Ram A.F."/>
            <person name="Ramon A."/>
            <person name="Rauscher S."/>
            <person name="Record E."/>
            <person name="Riano-Pachon D.M."/>
            <person name="Robert V."/>
            <person name="Roehrig J."/>
            <person name="Ruller R."/>
            <person name="Salamov A."/>
            <person name="Salih N.S."/>
            <person name="Samson R.A."/>
            <person name="Sandor E."/>
            <person name="Sanguinetti M."/>
            <person name="Schuetze T."/>
            <person name="Sepcic K."/>
            <person name="Shelest E."/>
            <person name="Sherlock G."/>
            <person name="Sophianopoulou V."/>
            <person name="Squina F.M."/>
            <person name="Sun H."/>
            <person name="Susca A."/>
            <person name="Todd R.B."/>
            <person name="Tsang A."/>
            <person name="Unkles S.E."/>
            <person name="van de Wiele N."/>
            <person name="van Rossen-Uffink D."/>
            <person name="Oliveira J.V."/>
            <person name="Vesth T.C."/>
            <person name="Visser J."/>
            <person name="Yu J.-H."/>
            <person name="Zhou M."/>
            <person name="Andersen M.R."/>
            <person name="Archer D.B."/>
            <person name="Baker S.E."/>
            <person name="Benoit I."/>
            <person name="Brakhage A.A."/>
            <person name="Braus G.H."/>
            <person name="Fischer R."/>
            <person name="Frisvad J.C."/>
            <person name="Goldman G.H."/>
            <person name="Houbraken J."/>
            <person name="Oakley B."/>
            <person name="Pocsi I."/>
            <person name="Scazzocchio C."/>
            <person name="Seiboth B."/>
            <person name="vanKuyk P.A."/>
            <person name="Wortman J."/>
            <person name="Dyer P.S."/>
            <person name="Grigoriev I.V."/>
        </authorList>
    </citation>
    <scope>NUCLEOTIDE SEQUENCE [LARGE SCALE GENOMIC DNA]</scope>
    <source>
        <strain evidence="3">DTO 134E9</strain>
    </source>
</reference>
<dbReference type="RefSeq" id="XP_040694854.1">
    <property type="nucleotide sequence ID" value="XM_040832682.1"/>
</dbReference>
<accession>A0A1L9S1Y4</accession>
<organism evidence="2 3">
    <name type="scientific">Aspergillus wentii DTO 134E9</name>
    <dbReference type="NCBI Taxonomy" id="1073089"/>
    <lineage>
        <taxon>Eukaryota</taxon>
        <taxon>Fungi</taxon>
        <taxon>Dikarya</taxon>
        <taxon>Ascomycota</taxon>
        <taxon>Pezizomycotina</taxon>
        <taxon>Eurotiomycetes</taxon>
        <taxon>Eurotiomycetidae</taxon>
        <taxon>Eurotiales</taxon>
        <taxon>Aspergillaceae</taxon>
        <taxon>Aspergillus</taxon>
        <taxon>Aspergillus subgen. Cremei</taxon>
    </lineage>
</organism>
<dbReference type="EMBL" id="KV878209">
    <property type="protein sequence ID" value="OJJ41178.1"/>
    <property type="molecule type" value="Genomic_DNA"/>
</dbReference>
<dbReference type="Proteomes" id="UP000184383">
    <property type="component" value="Unassembled WGS sequence"/>
</dbReference>
<dbReference type="GeneID" id="63748530"/>
<feature type="region of interest" description="Disordered" evidence="1">
    <location>
        <begin position="133"/>
        <end position="167"/>
    </location>
</feature>
<evidence type="ECO:0000256" key="1">
    <source>
        <dbReference type="SAM" id="MobiDB-lite"/>
    </source>
</evidence>
<keyword evidence="3" id="KW-1185">Reference proteome</keyword>
<evidence type="ECO:0000313" key="3">
    <source>
        <dbReference type="Proteomes" id="UP000184383"/>
    </source>
</evidence>
<evidence type="ECO:0000313" key="2">
    <source>
        <dbReference type="EMBL" id="OJJ41178.1"/>
    </source>
</evidence>
<dbReference type="VEuPathDB" id="FungiDB:ASPWEDRAFT_249851"/>